<dbReference type="InterPro" id="IPR004155">
    <property type="entry name" value="PBS_lyase_HEAT"/>
</dbReference>
<comment type="caution">
    <text evidence="1">The sequence shown here is derived from an EMBL/GenBank/DDBJ whole genome shotgun (WGS) entry which is preliminary data.</text>
</comment>
<proteinExistence type="predicted"/>
<dbReference type="SMART" id="SM00567">
    <property type="entry name" value="EZ_HEAT"/>
    <property type="match status" value="4"/>
</dbReference>
<protein>
    <recommendedName>
        <fullName evidence="3">HEAT repeat domain-containing protein</fullName>
    </recommendedName>
</protein>
<gene>
    <name evidence="1" type="ORF">GF359_08060</name>
</gene>
<dbReference type="InterPro" id="IPR016024">
    <property type="entry name" value="ARM-type_fold"/>
</dbReference>
<dbReference type="Proteomes" id="UP000630660">
    <property type="component" value="Unassembled WGS sequence"/>
</dbReference>
<evidence type="ECO:0000313" key="2">
    <source>
        <dbReference type="Proteomes" id="UP000630660"/>
    </source>
</evidence>
<dbReference type="PANTHER" id="PTHR12697:SF5">
    <property type="entry name" value="DEOXYHYPUSINE HYDROXYLASE"/>
    <property type="match status" value="1"/>
</dbReference>
<dbReference type="EMBL" id="WJKJ01000267">
    <property type="protein sequence ID" value="MBD3365154.1"/>
    <property type="molecule type" value="Genomic_DNA"/>
</dbReference>
<dbReference type="PANTHER" id="PTHR12697">
    <property type="entry name" value="PBS LYASE HEAT-LIKE PROTEIN"/>
    <property type="match status" value="1"/>
</dbReference>
<dbReference type="Gene3D" id="1.25.10.10">
    <property type="entry name" value="Leucine-rich Repeat Variant"/>
    <property type="match status" value="2"/>
</dbReference>
<dbReference type="Pfam" id="PF13646">
    <property type="entry name" value="HEAT_2"/>
    <property type="match status" value="1"/>
</dbReference>
<feature type="non-terminal residue" evidence="1">
    <location>
        <position position="1"/>
    </location>
</feature>
<dbReference type="SUPFAM" id="SSF48371">
    <property type="entry name" value="ARM repeat"/>
    <property type="match status" value="1"/>
</dbReference>
<dbReference type="InterPro" id="IPR011989">
    <property type="entry name" value="ARM-like"/>
</dbReference>
<dbReference type="GO" id="GO:0016491">
    <property type="term" value="F:oxidoreductase activity"/>
    <property type="evidence" value="ECO:0007669"/>
    <property type="project" value="TreeGrafter"/>
</dbReference>
<sequence length="192" mass="22196">SVFYELRDVADPRAVDSLLRILDDDTEPWGDRYSAALVFSELYEPRALSPLIAIVDDTSQHHYLREKAVKALRRMGDIAAVPVLIKALGDDSYAVSREAFWALNNLSYYAMDELIDALEYTDHGQREKAADILGNIRHPRAIKPLIDVMGDERLYVRRQIAFSLYQITLQDLGNEQEPWLRWYEERFGNEGY</sequence>
<organism evidence="1 2">
    <name type="scientific">candidate division WOR-3 bacterium</name>
    <dbReference type="NCBI Taxonomy" id="2052148"/>
    <lineage>
        <taxon>Bacteria</taxon>
        <taxon>Bacteria division WOR-3</taxon>
    </lineage>
</organism>
<reference evidence="1" key="1">
    <citation type="submission" date="2019-11" db="EMBL/GenBank/DDBJ databases">
        <title>Microbial mats filling the niche in hypersaline microbial mats.</title>
        <authorList>
            <person name="Wong H.L."/>
            <person name="Macleod F.I."/>
            <person name="White R.A. III"/>
            <person name="Burns B.P."/>
        </authorList>
    </citation>
    <scope>NUCLEOTIDE SEQUENCE</scope>
    <source>
        <strain evidence="1">Bin_327</strain>
    </source>
</reference>
<accession>A0A9D5KAG9</accession>
<name>A0A9D5KAG9_UNCW3</name>
<evidence type="ECO:0000313" key="1">
    <source>
        <dbReference type="EMBL" id="MBD3365154.1"/>
    </source>
</evidence>
<evidence type="ECO:0008006" key="3">
    <source>
        <dbReference type="Google" id="ProtNLM"/>
    </source>
</evidence>
<dbReference type="AlphaFoldDB" id="A0A9D5KAG9"/>
<dbReference type="Pfam" id="PF03130">
    <property type="entry name" value="HEAT_PBS"/>
    <property type="match status" value="1"/>
</dbReference>